<name>A0ABN9XH21_9DINO</name>
<reference evidence="1" key="1">
    <citation type="submission" date="2023-10" db="EMBL/GenBank/DDBJ databases">
        <authorList>
            <person name="Chen Y."/>
            <person name="Shah S."/>
            <person name="Dougan E. K."/>
            <person name="Thang M."/>
            <person name="Chan C."/>
        </authorList>
    </citation>
    <scope>NUCLEOTIDE SEQUENCE [LARGE SCALE GENOMIC DNA]</scope>
</reference>
<keyword evidence="2" id="KW-1185">Reference proteome</keyword>
<dbReference type="EMBL" id="CAUYUJ010020538">
    <property type="protein sequence ID" value="CAK0899016.1"/>
    <property type="molecule type" value="Genomic_DNA"/>
</dbReference>
<evidence type="ECO:0000313" key="2">
    <source>
        <dbReference type="Proteomes" id="UP001189429"/>
    </source>
</evidence>
<gene>
    <name evidence="1" type="ORF">PCOR1329_LOCUS76645</name>
</gene>
<dbReference type="Proteomes" id="UP001189429">
    <property type="component" value="Unassembled WGS sequence"/>
</dbReference>
<comment type="caution">
    <text evidence="1">The sequence shown here is derived from an EMBL/GenBank/DDBJ whole genome shotgun (WGS) entry which is preliminary data.</text>
</comment>
<accession>A0ABN9XH21</accession>
<protein>
    <submittedName>
        <fullName evidence="1">Uncharacterized protein</fullName>
    </submittedName>
</protein>
<organism evidence="1 2">
    <name type="scientific">Prorocentrum cordatum</name>
    <dbReference type="NCBI Taxonomy" id="2364126"/>
    <lineage>
        <taxon>Eukaryota</taxon>
        <taxon>Sar</taxon>
        <taxon>Alveolata</taxon>
        <taxon>Dinophyceae</taxon>
        <taxon>Prorocentrales</taxon>
        <taxon>Prorocentraceae</taxon>
        <taxon>Prorocentrum</taxon>
    </lineage>
</organism>
<sequence>MLLEGNVIYELGPSFLGLWKYPAASATGEGSILTPKLDLIVGGDVVGSGNMPPVAWDQTSALSSFDEMSKQATQSLKAIPVMIPISNSDGQDNFIIGTGQVEIDVLPPSKSAFWVSPGMASFRKVGQEARFPPCTAENMEYDFTLEARSARLGH</sequence>
<evidence type="ECO:0000313" key="1">
    <source>
        <dbReference type="EMBL" id="CAK0899016.1"/>
    </source>
</evidence>
<proteinExistence type="predicted"/>